<dbReference type="EMBL" id="JAINDJ010000007">
    <property type="protein sequence ID" value="KAG9441940.1"/>
    <property type="molecule type" value="Genomic_DNA"/>
</dbReference>
<evidence type="ECO:0000313" key="1">
    <source>
        <dbReference type="EMBL" id="KAG9441940.1"/>
    </source>
</evidence>
<organism evidence="1 2">
    <name type="scientific">Aristolochia fimbriata</name>
    <name type="common">White veined hardy Dutchman's pipe vine</name>
    <dbReference type="NCBI Taxonomy" id="158543"/>
    <lineage>
        <taxon>Eukaryota</taxon>
        <taxon>Viridiplantae</taxon>
        <taxon>Streptophyta</taxon>
        <taxon>Embryophyta</taxon>
        <taxon>Tracheophyta</taxon>
        <taxon>Spermatophyta</taxon>
        <taxon>Magnoliopsida</taxon>
        <taxon>Magnoliidae</taxon>
        <taxon>Piperales</taxon>
        <taxon>Aristolochiaceae</taxon>
        <taxon>Aristolochia</taxon>
    </lineage>
</organism>
<sequence>MVFRQCLAGYTLYLRKNASKYMALKKKPMAQSDLRTFVSAVAKQRYIEVEKKRKLCKERGLSPPTQHLDFSSQREQRLWQRFAVQLAYADVEQVREFYANMVEAEDYIYVVCLRLVRFDRRTTSDFYGLCDEEVDMLRLRHEVSLDDDCCI</sequence>
<protein>
    <submittedName>
        <fullName evidence="1">Uncharacterized protein</fullName>
    </submittedName>
</protein>
<gene>
    <name evidence="1" type="ORF">H6P81_017794</name>
</gene>
<comment type="caution">
    <text evidence="1">The sequence shown here is derived from an EMBL/GenBank/DDBJ whole genome shotgun (WGS) entry which is preliminary data.</text>
</comment>
<dbReference type="Proteomes" id="UP000825729">
    <property type="component" value="Unassembled WGS sequence"/>
</dbReference>
<evidence type="ECO:0000313" key="2">
    <source>
        <dbReference type="Proteomes" id="UP000825729"/>
    </source>
</evidence>
<accession>A0AAV7E153</accession>
<dbReference type="AlphaFoldDB" id="A0AAV7E153"/>
<name>A0AAV7E153_ARIFI</name>
<reference evidence="1 2" key="1">
    <citation type="submission" date="2021-07" db="EMBL/GenBank/DDBJ databases">
        <title>The Aristolochia fimbriata genome: insights into angiosperm evolution, floral development and chemical biosynthesis.</title>
        <authorList>
            <person name="Jiao Y."/>
        </authorList>
    </citation>
    <scope>NUCLEOTIDE SEQUENCE [LARGE SCALE GENOMIC DNA]</scope>
    <source>
        <strain evidence="1">IBCAS-2021</strain>
        <tissue evidence="1">Leaf</tissue>
    </source>
</reference>
<keyword evidence="2" id="KW-1185">Reference proteome</keyword>
<proteinExistence type="predicted"/>